<feature type="region of interest" description="Disordered" evidence="1">
    <location>
        <begin position="1"/>
        <end position="86"/>
    </location>
</feature>
<dbReference type="Proteomes" id="UP000252519">
    <property type="component" value="Unassembled WGS sequence"/>
</dbReference>
<evidence type="ECO:0000313" key="2">
    <source>
        <dbReference type="EMBL" id="RCN36799.1"/>
    </source>
</evidence>
<feature type="compositionally biased region" description="Polar residues" evidence="1">
    <location>
        <begin position="13"/>
        <end position="25"/>
    </location>
</feature>
<proteinExistence type="predicted"/>
<evidence type="ECO:0000313" key="3">
    <source>
        <dbReference type="Proteomes" id="UP000252519"/>
    </source>
</evidence>
<accession>A0A368G0K7</accession>
<evidence type="ECO:0000256" key="1">
    <source>
        <dbReference type="SAM" id="MobiDB-lite"/>
    </source>
</evidence>
<dbReference type="EMBL" id="JOJR01000526">
    <property type="protein sequence ID" value="RCN36799.1"/>
    <property type="molecule type" value="Genomic_DNA"/>
</dbReference>
<sequence length="86" mass="8990">MVSVVGNDADTVLHTNNELGTSTGRDVTVESEDAKTSTSPHVSNSVGVDHCGGTSGTSQSECKDHEQQPQCSRFMPGIGSALQEVR</sequence>
<keyword evidence="3" id="KW-1185">Reference proteome</keyword>
<feature type="compositionally biased region" description="Polar residues" evidence="1">
    <location>
        <begin position="36"/>
        <end position="46"/>
    </location>
</feature>
<name>A0A368G0K7_ANCCA</name>
<dbReference type="OrthoDB" id="10494944at2759"/>
<dbReference type="AlphaFoldDB" id="A0A368G0K7"/>
<protein>
    <submittedName>
        <fullName evidence="2">Uncharacterized protein</fullName>
    </submittedName>
</protein>
<reference evidence="2 3" key="1">
    <citation type="submission" date="2014-10" db="EMBL/GenBank/DDBJ databases">
        <title>Draft genome of the hookworm Ancylostoma caninum.</title>
        <authorList>
            <person name="Mitreva M."/>
        </authorList>
    </citation>
    <scope>NUCLEOTIDE SEQUENCE [LARGE SCALE GENOMIC DNA]</scope>
    <source>
        <strain evidence="2 3">Baltimore</strain>
    </source>
</reference>
<organism evidence="2 3">
    <name type="scientific">Ancylostoma caninum</name>
    <name type="common">Dog hookworm</name>
    <dbReference type="NCBI Taxonomy" id="29170"/>
    <lineage>
        <taxon>Eukaryota</taxon>
        <taxon>Metazoa</taxon>
        <taxon>Ecdysozoa</taxon>
        <taxon>Nematoda</taxon>
        <taxon>Chromadorea</taxon>
        <taxon>Rhabditida</taxon>
        <taxon>Rhabditina</taxon>
        <taxon>Rhabditomorpha</taxon>
        <taxon>Strongyloidea</taxon>
        <taxon>Ancylostomatidae</taxon>
        <taxon>Ancylostomatinae</taxon>
        <taxon>Ancylostoma</taxon>
    </lineage>
</organism>
<gene>
    <name evidence="2" type="ORF">ANCCAN_17313</name>
</gene>
<comment type="caution">
    <text evidence="2">The sequence shown here is derived from an EMBL/GenBank/DDBJ whole genome shotgun (WGS) entry which is preliminary data.</text>
</comment>